<evidence type="ECO:0000313" key="1">
    <source>
        <dbReference type="EMBL" id="VUZ39755.1"/>
    </source>
</evidence>
<accession>A0A564XXK0</accession>
<keyword evidence="2" id="KW-1185">Reference proteome</keyword>
<reference evidence="1 2" key="1">
    <citation type="submission" date="2019-07" db="EMBL/GenBank/DDBJ databases">
        <authorList>
            <person name="Jastrzebski P J."/>
            <person name="Paukszto L."/>
            <person name="Jastrzebski P J."/>
        </authorList>
    </citation>
    <scope>NUCLEOTIDE SEQUENCE [LARGE SCALE GENOMIC DNA]</scope>
    <source>
        <strain evidence="1 2">WMS-il1</strain>
    </source>
</reference>
<evidence type="ECO:0000313" key="2">
    <source>
        <dbReference type="Proteomes" id="UP000321570"/>
    </source>
</evidence>
<dbReference type="AlphaFoldDB" id="A0A564XXK0"/>
<name>A0A564XXK0_HYMDI</name>
<protein>
    <submittedName>
        <fullName evidence="1">Uncharacterized protein</fullName>
    </submittedName>
</protein>
<sequence length="82" mass="8923">MLSTQKITHACQLPAPTPPVHLPSSSARSPLYPSFSLTCFKLVVASLNTFWSNQLLVFCSTIVVSSYSNSYEIVIIIAAVMC</sequence>
<gene>
    <name evidence="1" type="ORF">WMSIL1_LOCUS973</name>
</gene>
<dbReference type="Proteomes" id="UP000321570">
    <property type="component" value="Unassembled WGS sequence"/>
</dbReference>
<dbReference type="EMBL" id="CABIJS010000022">
    <property type="protein sequence ID" value="VUZ39755.1"/>
    <property type="molecule type" value="Genomic_DNA"/>
</dbReference>
<proteinExistence type="predicted"/>
<organism evidence="1 2">
    <name type="scientific">Hymenolepis diminuta</name>
    <name type="common">Rat tapeworm</name>
    <dbReference type="NCBI Taxonomy" id="6216"/>
    <lineage>
        <taxon>Eukaryota</taxon>
        <taxon>Metazoa</taxon>
        <taxon>Spiralia</taxon>
        <taxon>Lophotrochozoa</taxon>
        <taxon>Platyhelminthes</taxon>
        <taxon>Cestoda</taxon>
        <taxon>Eucestoda</taxon>
        <taxon>Cyclophyllidea</taxon>
        <taxon>Hymenolepididae</taxon>
        <taxon>Hymenolepis</taxon>
    </lineage>
</organism>